<reference evidence="3" key="1">
    <citation type="submission" date="2015-09" db="EMBL/GenBank/DDBJ databases">
        <title>Complete sequence of Algoriphagus sp. M8-2.</title>
        <authorList>
            <person name="Shintani M."/>
        </authorList>
    </citation>
    <scope>NUCLEOTIDE SEQUENCE [LARGE SCALE GENOMIC DNA]</scope>
    <source>
        <strain evidence="3">M8-2</strain>
    </source>
</reference>
<dbReference type="EMBL" id="CP012836">
    <property type="protein sequence ID" value="AMQ57928.1"/>
    <property type="molecule type" value="Genomic_DNA"/>
</dbReference>
<evidence type="ECO:0000313" key="3">
    <source>
        <dbReference type="Proteomes" id="UP000073816"/>
    </source>
</evidence>
<dbReference type="GO" id="GO:0003677">
    <property type="term" value="F:DNA binding"/>
    <property type="evidence" value="ECO:0007669"/>
    <property type="project" value="InterPro"/>
</dbReference>
<sequence length="148" mass="17081">MSHSFSTIWIHAVWATKNREPILNSQLEKPLYSFLFSELKKMNCPGRIINGMPDHIHVLFLLSPQMSVSEVIKQLKGASSHWVNQQDFLSEKFAWQTGFAAYSVSESITEKVHEYIKNQKTHHQGISFDQEYEELIRKIKDTKLSGGT</sequence>
<dbReference type="PANTHER" id="PTHR33360">
    <property type="entry name" value="TRANSPOSASE FOR INSERTION SEQUENCE ELEMENT IS200"/>
    <property type="match status" value="1"/>
</dbReference>
<proteinExistence type="predicted"/>
<dbReference type="Pfam" id="PF01797">
    <property type="entry name" value="Y1_Tnp"/>
    <property type="match status" value="1"/>
</dbReference>
<dbReference type="Gene3D" id="3.30.70.1290">
    <property type="entry name" value="Transposase IS200-like"/>
    <property type="match status" value="1"/>
</dbReference>
<evidence type="ECO:0000313" key="2">
    <source>
        <dbReference type="EMBL" id="AMQ57928.1"/>
    </source>
</evidence>
<dbReference type="GO" id="GO:0006313">
    <property type="term" value="P:DNA transposition"/>
    <property type="evidence" value="ECO:0007669"/>
    <property type="project" value="InterPro"/>
</dbReference>
<dbReference type="PANTHER" id="PTHR33360:SF2">
    <property type="entry name" value="TRANSPOSASE FOR INSERTION SEQUENCE ELEMENT IS200"/>
    <property type="match status" value="1"/>
</dbReference>
<dbReference type="AlphaFoldDB" id="A0A142ES23"/>
<reference evidence="2 3" key="2">
    <citation type="journal article" date="2016" name="Genome Announc.">
        <title>Complete Genome Sequence of Algoriphagus sp. Strain M8-2, Isolated from a Brackish Lake.</title>
        <authorList>
            <person name="Muraguchi Y."/>
            <person name="Kushimoto K."/>
            <person name="Ohtsubo Y."/>
            <person name="Suzuki T."/>
            <person name="Dohra H."/>
            <person name="Kimbara K."/>
            <person name="Shintani M."/>
        </authorList>
    </citation>
    <scope>NUCLEOTIDE SEQUENCE [LARGE SCALE GENOMIC DNA]</scope>
    <source>
        <strain evidence="2 3">M8-2</strain>
    </source>
</reference>
<dbReference type="InterPro" id="IPR002686">
    <property type="entry name" value="Transposase_17"/>
</dbReference>
<organism evidence="2 3">
    <name type="scientific">Algoriphagus sanaruensis</name>
    <dbReference type="NCBI Taxonomy" id="1727163"/>
    <lineage>
        <taxon>Bacteria</taxon>
        <taxon>Pseudomonadati</taxon>
        <taxon>Bacteroidota</taxon>
        <taxon>Cytophagia</taxon>
        <taxon>Cytophagales</taxon>
        <taxon>Cyclobacteriaceae</taxon>
        <taxon>Algoriphagus</taxon>
    </lineage>
</organism>
<dbReference type="SMART" id="SM01321">
    <property type="entry name" value="Y1_Tnp"/>
    <property type="match status" value="1"/>
</dbReference>
<dbReference type="NCBIfam" id="NF033573">
    <property type="entry name" value="transpos_IS200"/>
    <property type="match status" value="1"/>
</dbReference>
<evidence type="ECO:0000259" key="1">
    <source>
        <dbReference type="SMART" id="SM01321"/>
    </source>
</evidence>
<dbReference type="RefSeq" id="WP_067549797.1">
    <property type="nucleotide sequence ID" value="NZ_CP012836.1"/>
</dbReference>
<dbReference type="Proteomes" id="UP000073816">
    <property type="component" value="Chromosome"/>
</dbReference>
<keyword evidence="3" id="KW-1185">Reference proteome</keyword>
<gene>
    <name evidence="2" type="ORF">AO498_15850</name>
</gene>
<dbReference type="InterPro" id="IPR036515">
    <property type="entry name" value="Transposase_17_sf"/>
</dbReference>
<dbReference type="PATRIC" id="fig|1727163.4.peg.3327"/>
<protein>
    <submittedName>
        <fullName evidence="2">Transposase</fullName>
    </submittedName>
</protein>
<name>A0A142ES23_9BACT</name>
<dbReference type="GO" id="GO:0004803">
    <property type="term" value="F:transposase activity"/>
    <property type="evidence" value="ECO:0007669"/>
    <property type="project" value="InterPro"/>
</dbReference>
<dbReference type="KEGG" id="alm:AO498_15850"/>
<dbReference type="SUPFAM" id="SSF143422">
    <property type="entry name" value="Transposase IS200-like"/>
    <property type="match status" value="1"/>
</dbReference>
<accession>A0A142ES23</accession>
<dbReference type="STRING" id="1727163.AO498_15850"/>
<dbReference type="OrthoDB" id="9797997at2"/>
<feature type="domain" description="Transposase IS200-like" evidence="1">
    <location>
        <begin position="5"/>
        <end position="119"/>
    </location>
</feature>